<comment type="caution">
    <text evidence="1">The sequence shown here is derived from an EMBL/GenBank/DDBJ whole genome shotgun (WGS) entry which is preliminary data.</text>
</comment>
<dbReference type="PANTHER" id="PTHR37159">
    <property type="entry name" value="GH11867P"/>
    <property type="match status" value="1"/>
</dbReference>
<evidence type="ECO:0000313" key="2">
    <source>
        <dbReference type="Proteomes" id="UP001430953"/>
    </source>
</evidence>
<dbReference type="Proteomes" id="UP001430953">
    <property type="component" value="Unassembled WGS sequence"/>
</dbReference>
<evidence type="ECO:0008006" key="3">
    <source>
        <dbReference type="Google" id="ProtNLM"/>
    </source>
</evidence>
<sequence>MSKSQNLPVLIVTCSEDNSEENYSLPENATNNNTFLKVKYEEDGDSGFSSGFDSSVDSSDESNNASDNFTNERKLFVIKCKQELNNRDLPEHFERWTIKKQYDHLIKNIGKYFPNIPESLRYVLPAIFENGDCGRKANAKPDWLIMDKFYRGQRFAQRYFSVISISDLMGLIQIFSFSDGLKPLILSERSNTPYRAFERYLRTIRTFRIWYTSDPWCKGTPAYCDIQRVRKLHRAMRRKLCKKNFEEIDRDSKIQNAWCPMLGKITRDFADACPVEKNFQCPYTMTRTRGLNQGDMSGTQFASMGLIVLYPEKFGIHDASDEDLEAFCHLWRGIGYLLGIEDQYNFCRGSLQDVRQRTKDFIESWVKPNFRAVTSEWEHMVMCLYEGVGYIAHLNNYKIFLLQLCDILELNMPRLYENCTMSEKILYRFWKFFFSYVVKLPGVISIMNAMLNTCLNKATEFEPNKHAKLKKKSAEKVSGNIEI</sequence>
<dbReference type="EMBL" id="JADYXP020000014">
    <property type="protein sequence ID" value="KAL0110130.1"/>
    <property type="molecule type" value="Genomic_DNA"/>
</dbReference>
<name>A0AAW2F7F8_9HYME</name>
<keyword evidence="2" id="KW-1185">Reference proteome</keyword>
<dbReference type="PANTHER" id="PTHR37159:SF1">
    <property type="entry name" value="GH11867P"/>
    <property type="match status" value="1"/>
</dbReference>
<evidence type="ECO:0000313" key="1">
    <source>
        <dbReference type="EMBL" id="KAL0110130.1"/>
    </source>
</evidence>
<gene>
    <name evidence="1" type="ORF">PUN28_013637</name>
</gene>
<reference evidence="1 2" key="1">
    <citation type="submission" date="2023-03" db="EMBL/GenBank/DDBJ databases">
        <title>High recombination rates correlate with genetic variation in Cardiocondyla obscurior ants.</title>
        <authorList>
            <person name="Errbii M."/>
        </authorList>
    </citation>
    <scope>NUCLEOTIDE SEQUENCE [LARGE SCALE GENOMIC DNA]</scope>
    <source>
        <strain evidence="1">Alpha-2009</strain>
        <tissue evidence="1">Whole body</tissue>
    </source>
</reference>
<accession>A0AAW2F7F8</accession>
<dbReference type="AlphaFoldDB" id="A0AAW2F7F8"/>
<protein>
    <recommendedName>
        <fullName evidence="3">ER-bound oxygenase mpaB/mpaB'/Rubber oxygenase catalytic domain-containing protein</fullName>
    </recommendedName>
</protein>
<organism evidence="1 2">
    <name type="scientific">Cardiocondyla obscurior</name>
    <dbReference type="NCBI Taxonomy" id="286306"/>
    <lineage>
        <taxon>Eukaryota</taxon>
        <taxon>Metazoa</taxon>
        <taxon>Ecdysozoa</taxon>
        <taxon>Arthropoda</taxon>
        <taxon>Hexapoda</taxon>
        <taxon>Insecta</taxon>
        <taxon>Pterygota</taxon>
        <taxon>Neoptera</taxon>
        <taxon>Endopterygota</taxon>
        <taxon>Hymenoptera</taxon>
        <taxon>Apocrita</taxon>
        <taxon>Aculeata</taxon>
        <taxon>Formicoidea</taxon>
        <taxon>Formicidae</taxon>
        <taxon>Myrmicinae</taxon>
        <taxon>Cardiocondyla</taxon>
    </lineage>
</organism>
<proteinExistence type="predicted"/>